<dbReference type="GeneID" id="25912720"/>
<feature type="non-terminal residue" evidence="2">
    <location>
        <position position="367"/>
    </location>
</feature>
<sequence>SKFDDLSTRALFFTEALQCVINWWSTGTNSQEDYHLWHKQTEMMDKLILAHTCVALRDSEHLHIYKSLWTHDVTVCKECCDAYHLSRDNWYKLYLGSEELTATAFKAIYDQMDTTRLLQAFGYYVQTSQTDKWVPIYEVLAYPELLETSSELSDSFATMIQMYDTYEVDLSMPGYSSGKGLLLIHPNDIVRNWATAQYSKTKMSVEDFGAFEPAFSRVYMGKLKEINDEDGSIATKDNQRDNKRFFRGLKEVLEGFDKRVAKCREFNDIANKLTDQITSQLSVECDYLFEVLDCFYTLVKLLQNKIWYYSTLALEDILNGLFRNPSYLKLLKCLDTTGYNAMVAIKWVVPLCLWYGQWLKQFDGKVS</sequence>
<feature type="non-terminal residue" evidence="2">
    <location>
        <position position="1"/>
    </location>
</feature>
<dbReference type="Proteomes" id="UP000054560">
    <property type="component" value="Unassembled WGS sequence"/>
</dbReference>
<reference evidence="2 3" key="1">
    <citation type="submission" date="2011-02" db="EMBL/GenBank/DDBJ databases">
        <title>The Genome Sequence of Sphaeroforma arctica JP610.</title>
        <authorList>
            <consortium name="The Broad Institute Genome Sequencing Platform"/>
            <person name="Russ C."/>
            <person name="Cuomo C."/>
            <person name="Young S.K."/>
            <person name="Zeng Q."/>
            <person name="Gargeya S."/>
            <person name="Alvarado L."/>
            <person name="Berlin A."/>
            <person name="Chapman S.B."/>
            <person name="Chen Z."/>
            <person name="Freedman E."/>
            <person name="Gellesch M."/>
            <person name="Goldberg J."/>
            <person name="Griggs A."/>
            <person name="Gujja S."/>
            <person name="Heilman E."/>
            <person name="Heiman D."/>
            <person name="Howarth C."/>
            <person name="Mehta T."/>
            <person name="Neiman D."/>
            <person name="Pearson M."/>
            <person name="Roberts A."/>
            <person name="Saif S."/>
            <person name="Shea T."/>
            <person name="Shenoy N."/>
            <person name="Sisk P."/>
            <person name="Stolte C."/>
            <person name="Sykes S."/>
            <person name="White J."/>
            <person name="Yandava C."/>
            <person name="Burger G."/>
            <person name="Gray M.W."/>
            <person name="Holland P.W.H."/>
            <person name="King N."/>
            <person name="Lang F.B.F."/>
            <person name="Roger A.J."/>
            <person name="Ruiz-Trillo I."/>
            <person name="Haas B."/>
            <person name="Nusbaum C."/>
            <person name="Birren B."/>
        </authorList>
    </citation>
    <scope>NUCLEOTIDE SEQUENCE [LARGE SCALE GENOMIC DNA]</scope>
    <source>
        <strain evidence="2 3">JP610</strain>
    </source>
</reference>
<dbReference type="InterPro" id="IPR024481">
    <property type="entry name" value="Helicase_Sen1_N"/>
</dbReference>
<feature type="domain" description="Helicase Sen1 N-terminal" evidence="1">
    <location>
        <begin position="74"/>
        <end position="336"/>
    </location>
</feature>
<evidence type="ECO:0000313" key="3">
    <source>
        <dbReference type="Proteomes" id="UP000054560"/>
    </source>
</evidence>
<evidence type="ECO:0000313" key="2">
    <source>
        <dbReference type="EMBL" id="KNC75255.1"/>
    </source>
</evidence>
<dbReference type="EMBL" id="KQ243746">
    <property type="protein sequence ID" value="KNC75255.1"/>
    <property type="molecule type" value="Genomic_DNA"/>
</dbReference>
<name>A0A0L0FET2_9EUKA</name>
<dbReference type="Pfam" id="PF12726">
    <property type="entry name" value="SEN1_N"/>
    <property type="match status" value="1"/>
</dbReference>
<dbReference type="RefSeq" id="XP_014149157.1">
    <property type="nucleotide sequence ID" value="XM_014293682.1"/>
</dbReference>
<evidence type="ECO:0000259" key="1">
    <source>
        <dbReference type="Pfam" id="PF12726"/>
    </source>
</evidence>
<proteinExistence type="predicted"/>
<protein>
    <recommendedName>
        <fullName evidence="1">Helicase Sen1 N-terminal domain-containing protein</fullName>
    </recommendedName>
</protein>
<gene>
    <name evidence="2" type="ORF">SARC_12216</name>
</gene>
<dbReference type="eggNOG" id="ENOG502SH3C">
    <property type="taxonomic scope" value="Eukaryota"/>
</dbReference>
<accession>A0A0L0FET2</accession>
<keyword evidence="3" id="KW-1185">Reference proteome</keyword>
<dbReference type="AlphaFoldDB" id="A0A0L0FET2"/>
<organism evidence="2 3">
    <name type="scientific">Sphaeroforma arctica JP610</name>
    <dbReference type="NCBI Taxonomy" id="667725"/>
    <lineage>
        <taxon>Eukaryota</taxon>
        <taxon>Ichthyosporea</taxon>
        <taxon>Ichthyophonida</taxon>
        <taxon>Sphaeroforma</taxon>
    </lineage>
</organism>